<feature type="region of interest" description="Disordered" evidence="1">
    <location>
        <begin position="1"/>
        <end position="23"/>
    </location>
</feature>
<protein>
    <submittedName>
        <fullName evidence="2">Uncharacterized protein</fullName>
    </submittedName>
</protein>
<organism evidence="2 3">
    <name type="scientific">Pseudoalteromonas rubra</name>
    <dbReference type="NCBI Taxonomy" id="43658"/>
    <lineage>
        <taxon>Bacteria</taxon>
        <taxon>Pseudomonadati</taxon>
        <taxon>Pseudomonadota</taxon>
        <taxon>Gammaproteobacteria</taxon>
        <taxon>Alteromonadales</taxon>
        <taxon>Pseudoalteromonadaceae</taxon>
        <taxon>Pseudoalteromonas</taxon>
    </lineage>
</organism>
<reference evidence="3" key="1">
    <citation type="submission" date="2015-07" db="EMBL/GenBank/DDBJ databases">
        <title>Draft genome sequence of a Pseudoalteromonas rubra strain, OCN096, isolated from Kaneohe Bay, Oahu, Hawaii.</title>
        <authorList>
            <person name="Beurmann S."/>
            <person name="Ushijima B."/>
            <person name="Belcaid M."/>
            <person name="Callahan S.M."/>
            <person name="Aeby G.S."/>
        </authorList>
    </citation>
    <scope>NUCLEOTIDE SEQUENCE [LARGE SCALE GENOMIC DNA]</scope>
    <source>
        <strain evidence="3">OCN096</strain>
    </source>
</reference>
<name>A0A0L0EV55_9GAMM</name>
<evidence type="ECO:0000313" key="2">
    <source>
        <dbReference type="EMBL" id="KNC68304.1"/>
    </source>
</evidence>
<dbReference type="Proteomes" id="UP000036850">
    <property type="component" value="Unassembled WGS sequence"/>
</dbReference>
<dbReference type="AlphaFoldDB" id="A0A0L0EV55"/>
<evidence type="ECO:0000256" key="1">
    <source>
        <dbReference type="SAM" id="MobiDB-lite"/>
    </source>
</evidence>
<comment type="caution">
    <text evidence="2">The sequence shown here is derived from an EMBL/GenBank/DDBJ whole genome shotgun (WGS) entry which is preliminary data.</text>
</comment>
<evidence type="ECO:0000313" key="3">
    <source>
        <dbReference type="Proteomes" id="UP000036850"/>
    </source>
</evidence>
<dbReference type="PATRIC" id="fig|43658.6.peg.2274"/>
<gene>
    <name evidence="2" type="ORF">AC626_05655</name>
</gene>
<dbReference type="EMBL" id="LFZX01000028">
    <property type="protein sequence ID" value="KNC68304.1"/>
    <property type="molecule type" value="Genomic_DNA"/>
</dbReference>
<proteinExistence type="predicted"/>
<sequence>MANPGKNSHKINHKKQNIDTKTKGILNLSRSQSIFNKKLKDYYMKLGLKKKSFKSLSATNKQMPKDATPAVAGGRVTDYWSNHCWTHEINTCDSAKHTNVAATYCGRSAMC</sequence>
<accession>A0A0L0EV55</accession>